<dbReference type="STRING" id="307972.A0A2G8KRS9"/>
<feature type="domain" description="RING-type" evidence="6">
    <location>
        <begin position="13"/>
        <end position="56"/>
    </location>
</feature>
<comment type="caution">
    <text evidence="7">The sequence shown here is derived from an EMBL/GenBank/DDBJ whole genome shotgun (WGS) entry which is preliminary data.</text>
</comment>
<dbReference type="InterPro" id="IPR013083">
    <property type="entry name" value="Znf_RING/FYVE/PHD"/>
</dbReference>
<dbReference type="Proteomes" id="UP000230750">
    <property type="component" value="Unassembled WGS sequence"/>
</dbReference>
<dbReference type="SMART" id="SM00184">
    <property type="entry name" value="RING"/>
    <property type="match status" value="1"/>
</dbReference>
<evidence type="ECO:0000256" key="4">
    <source>
        <dbReference type="PROSITE-ProRule" id="PRU00175"/>
    </source>
</evidence>
<name>A0A2G8KRS9_STIJA</name>
<reference evidence="7 8" key="1">
    <citation type="journal article" date="2017" name="PLoS Biol.">
        <title>The sea cucumber genome provides insights into morphological evolution and visceral regeneration.</title>
        <authorList>
            <person name="Zhang X."/>
            <person name="Sun L."/>
            <person name="Yuan J."/>
            <person name="Sun Y."/>
            <person name="Gao Y."/>
            <person name="Zhang L."/>
            <person name="Li S."/>
            <person name="Dai H."/>
            <person name="Hamel J.F."/>
            <person name="Liu C."/>
            <person name="Yu Y."/>
            <person name="Liu S."/>
            <person name="Lin W."/>
            <person name="Guo K."/>
            <person name="Jin S."/>
            <person name="Xu P."/>
            <person name="Storey K.B."/>
            <person name="Huan P."/>
            <person name="Zhang T."/>
            <person name="Zhou Y."/>
            <person name="Zhang J."/>
            <person name="Lin C."/>
            <person name="Li X."/>
            <person name="Xing L."/>
            <person name="Huo D."/>
            <person name="Sun M."/>
            <person name="Wang L."/>
            <person name="Mercier A."/>
            <person name="Li F."/>
            <person name="Yang H."/>
            <person name="Xiang J."/>
        </authorList>
    </citation>
    <scope>NUCLEOTIDE SEQUENCE [LARGE SCALE GENOMIC DNA]</scope>
    <source>
        <strain evidence="7">Shaxun</strain>
        <tissue evidence="7">Muscle</tissue>
    </source>
</reference>
<protein>
    <recommendedName>
        <fullName evidence="6">RING-type domain-containing protein</fullName>
    </recommendedName>
</protein>
<dbReference type="PROSITE" id="PS50089">
    <property type="entry name" value="ZF_RING_2"/>
    <property type="match status" value="1"/>
</dbReference>
<gene>
    <name evidence="7" type="ORF">BSL78_12399</name>
</gene>
<keyword evidence="3" id="KW-0862">Zinc</keyword>
<sequence length="319" mass="36141">MAEFIEDAEESTCSVCLDVFKTPKVLSCGHSFCQEPCLRDLASTSRHRKFNCPLCRTKISLPKSRNAKDFPTNFSLQSLLESKKRKRPVSKDSASDRDKKRATAPPVPQCTHLLQAEFYCERCQRFLCLNCVTDYHSDELHSIIAKDTALEQARLHSERMVKETLAGLKQSLAVIGGQLEDADRACLSYDLLVDQLKKDVRASMEHARKVTAEKERHFIDVICKQAEVDKTTFQTFQRKWGDRKVSYEQMLNPLEGILLKVQAGDLTSMDQVMNVGPLEASCSAMVKENKLLPFGPPFGVTNELPDKLPRLQRICLERS</sequence>
<dbReference type="InterPro" id="IPR001841">
    <property type="entry name" value="Znf_RING"/>
</dbReference>
<proteinExistence type="predicted"/>
<dbReference type="InterPro" id="IPR027370">
    <property type="entry name" value="Znf-RING_euk"/>
</dbReference>
<dbReference type="OrthoDB" id="654191at2759"/>
<evidence type="ECO:0000313" key="7">
    <source>
        <dbReference type="EMBL" id="PIK50713.1"/>
    </source>
</evidence>
<dbReference type="GO" id="GO:0008270">
    <property type="term" value="F:zinc ion binding"/>
    <property type="evidence" value="ECO:0007669"/>
    <property type="project" value="UniProtKB-KW"/>
</dbReference>
<organism evidence="7 8">
    <name type="scientific">Stichopus japonicus</name>
    <name type="common">Sea cucumber</name>
    <dbReference type="NCBI Taxonomy" id="307972"/>
    <lineage>
        <taxon>Eukaryota</taxon>
        <taxon>Metazoa</taxon>
        <taxon>Echinodermata</taxon>
        <taxon>Eleutherozoa</taxon>
        <taxon>Echinozoa</taxon>
        <taxon>Holothuroidea</taxon>
        <taxon>Aspidochirotacea</taxon>
        <taxon>Aspidochirotida</taxon>
        <taxon>Stichopodidae</taxon>
        <taxon>Apostichopus</taxon>
    </lineage>
</organism>
<feature type="compositionally biased region" description="Basic and acidic residues" evidence="5">
    <location>
        <begin position="89"/>
        <end position="101"/>
    </location>
</feature>
<evidence type="ECO:0000256" key="2">
    <source>
        <dbReference type="ARBA" id="ARBA00022771"/>
    </source>
</evidence>
<dbReference type="Gene3D" id="3.30.40.10">
    <property type="entry name" value="Zinc/RING finger domain, C3HC4 (zinc finger)"/>
    <property type="match status" value="1"/>
</dbReference>
<keyword evidence="1" id="KW-0479">Metal-binding</keyword>
<dbReference type="GO" id="GO:0061630">
    <property type="term" value="F:ubiquitin protein ligase activity"/>
    <property type="evidence" value="ECO:0007669"/>
    <property type="project" value="TreeGrafter"/>
</dbReference>
<evidence type="ECO:0000313" key="8">
    <source>
        <dbReference type="Proteomes" id="UP000230750"/>
    </source>
</evidence>
<dbReference type="AlphaFoldDB" id="A0A2G8KRS9"/>
<dbReference type="GO" id="GO:0005654">
    <property type="term" value="C:nucleoplasm"/>
    <property type="evidence" value="ECO:0007669"/>
    <property type="project" value="TreeGrafter"/>
</dbReference>
<evidence type="ECO:0000256" key="5">
    <source>
        <dbReference type="SAM" id="MobiDB-lite"/>
    </source>
</evidence>
<dbReference type="SUPFAM" id="SSF57845">
    <property type="entry name" value="B-box zinc-binding domain"/>
    <property type="match status" value="1"/>
</dbReference>
<dbReference type="Pfam" id="PF13445">
    <property type="entry name" value="zf-RING_UBOX"/>
    <property type="match status" value="1"/>
</dbReference>
<dbReference type="PANTHER" id="PTHR25462:SF305">
    <property type="entry name" value="RING-TYPE DOMAIN-CONTAINING PROTEIN"/>
    <property type="match status" value="1"/>
</dbReference>
<evidence type="ECO:0000259" key="6">
    <source>
        <dbReference type="PROSITE" id="PS50089"/>
    </source>
</evidence>
<dbReference type="InterPro" id="IPR047153">
    <property type="entry name" value="TRIM45/56/19-like"/>
</dbReference>
<accession>A0A2G8KRS9</accession>
<keyword evidence="2 4" id="KW-0863">Zinc-finger</keyword>
<feature type="region of interest" description="Disordered" evidence="5">
    <location>
        <begin position="82"/>
        <end position="105"/>
    </location>
</feature>
<keyword evidence="8" id="KW-1185">Reference proteome</keyword>
<evidence type="ECO:0000256" key="3">
    <source>
        <dbReference type="ARBA" id="ARBA00022833"/>
    </source>
</evidence>
<dbReference type="SUPFAM" id="SSF57850">
    <property type="entry name" value="RING/U-box"/>
    <property type="match status" value="1"/>
</dbReference>
<evidence type="ECO:0000256" key="1">
    <source>
        <dbReference type="ARBA" id="ARBA00022723"/>
    </source>
</evidence>
<dbReference type="PANTHER" id="PTHR25462">
    <property type="entry name" value="BONUS, ISOFORM C-RELATED"/>
    <property type="match status" value="1"/>
</dbReference>
<dbReference type="EMBL" id="MRZV01000407">
    <property type="protein sequence ID" value="PIK50713.1"/>
    <property type="molecule type" value="Genomic_DNA"/>
</dbReference>